<sequence length="55" mass="5816">MSNITFEKKPAFFRVMSAELFFEAEAGATTAETEAAFANAGAALQLDSELDAILG</sequence>
<accession>A0ABR7KZZ7</accession>
<gene>
    <name evidence="1" type="ORF">GPZ80_02315</name>
</gene>
<dbReference type="Proteomes" id="UP000734823">
    <property type="component" value="Unassembled WGS sequence"/>
</dbReference>
<comment type="caution">
    <text evidence="1">The sequence shown here is derived from an EMBL/GenBank/DDBJ whole genome shotgun (WGS) entry which is preliminary data.</text>
</comment>
<name>A0ABR7KZZ7_9PSEU</name>
<keyword evidence="2" id="KW-1185">Reference proteome</keyword>
<proteinExistence type="predicted"/>
<reference evidence="1 2" key="1">
    <citation type="submission" date="2020-06" db="EMBL/GenBank/DDBJ databases">
        <title>Actinokineospora xiongansis sp. nov., isolated from soil of Baiyangdian.</title>
        <authorList>
            <person name="Zhang X."/>
        </authorList>
    </citation>
    <scope>NUCLEOTIDE SEQUENCE [LARGE SCALE GENOMIC DNA]</scope>
    <source>
        <strain evidence="1 2">HBU206404</strain>
    </source>
</reference>
<protein>
    <submittedName>
        <fullName evidence="1">Uncharacterized protein</fullName>
    </submittedName>
</protein>
<dbReference type="RefSeq" id="WP_187218055.1">
    <property type="nucleotide sequence ID" value="NZ_JABVED010000001.1"/>
</dbReference>
<evidence type="ECO:0000313" key="1">
    <source>
        <dbReference type="EMBL" id="MBC6446006.1"/>
    </source>
</evidence>
<evidence type="ECO:0000313" key="2">
    <source>
        <dbReference type="Proteomes" id="UP000734823"/>
    </source>
</evidence>
<organism evidence="1 2">
    <name type="scientific">Actinokineospora xionganensis</name>
    <dbReference type="NCBI Taxonomy" id="2684470"/>
    <lineage>
        <taxon>Bacteria</taxon>
        <taxon>Bacillati</taxon>
        <taxon>Actinomycetota</taxon>
        <taxon>Actinomycetes</taxon>
        <taxon>Pseudonocardiales</taxon>
        <taxon>Pseudonocardiaceae</taxon>
        <taxon>Actinokineospora</taxon>
    </lineage>
</organism>
<dbReference type="EMBL" id="JABVED010000001">
    <property type="protein sequence ID" value="MBC6446006.1"/>
    <property type="molecule type" value="Genomic_DNA"/>
</dbReference>